<dbReference type="Proteomes" id="UP000186890">
    <property type="component" value="Unassembled WGS sequence"/>
</dbReference>
<sequence>MDEKKTIELEIAKSQLTSSSSEHKKTYLSHQNWKRMGTTTNASLVKKVSVDDVKRAVERLRKKKGNPMPAYQKSKQMSSKALPKTEMIAGDVELRDEVKKPSPVKQTGLFKSTLAQRLRLESSRARDDLLVQDDDLQEIVELKRQIQEGRVGLHRVQNSLAYVKSRLSTVAKSQFLSSSSRTNKLSKKRPVSPSKQQKPRKYAQYARKPWMSSVKSVLSTSVGKWSLFAGGGVLLLLLVMIGVFSQVFPIQSEYDLNETYLYMTQLDRQKSNDTVEYYTNWEDPLLYIHFHYDTIHEDPRLDAHYHFMNQYAGRTYVEDLWKGLNSEPTTLKTIKDLYTKKKTKFSLSKDEQEEFEELMEQSKEIGKFASILELENPFYPDDKPEADEPLTIKKRFGYVKKDKRSDTTTLDIKGHHPLYAPLSGKVKVKDSTITIETLDAKFTFYEVSEIRVKDGQEVDVGSQIGKTNGAGGQTIAYQKKLSYTPKSTLTNWNPESREDWFYVNPGFYFKSVKYSEETYLKSIDVDSDKAKKVHFIRNYLSKELQKEGKKLSIKGLASMLGNFDVESSINPKRAEGDYLNPPIGASADSWDDPAWLSMNGPTIYNGQYPNIIHRGIGLGQWTDTGDGSVRHTMLLDYAKTKNKKWYDLELQLDFMLHGDTAYHKAVVRNILTSDASTDDLTLAFLVKWEGNPGNKLEARRQSARQWEAYLRGGTDTSTGTSSKTVPAEYKDKLPYGLPSDQAVTQGQGYPGNAYALGNCTWYVYNRFYQIGKHIDPYLGNATNWATSGQLHGYEISTEPKVGSAVVFSAGVLGSHVVYGHVAFCEYLNDDGSFLVSEMNGMGTTYELAWRVLRPQAGIYFMTPK</sequence>
<dbReference type="AlphaFoldDB" id="A0A1Q8EAP0"/>
<dbReference type="Gene3D" id="1.10.530.10">
    <property type="match status" value="1"/>
</dbReference>
<dbReference type="InterPro" id="IPR038765">
    <property type="entry name" value="Papain-like_cys_pep_sf"/>
</dbReference>
<dbReference type="Pfam" id="PF05257">
    <property type="entry name" value="CHAP"/>
    <property type="match status" value="1"/>
</dbReference>
<feature type="transmembrane region" description="Helical" evidence="2">
    <location>
        <begin position="225"/>
        <end position="248"/>
    </location>
</feature>
<protein>
    <recommendedName>
        <fullName evidence="3">Peptidase C51 domain-containing protein</fullName>
    </recommendedName>
</protein>
<evidence type="ECO:0000256" key="2">
    <source>
        <dbReference type="SAM" id="Phobius"/>
    </source>
</evidence>
<gene>
    <name evidence="4" type="ORF">BU202_00800</name>
</gene>
<reference evidence="5" key="1">
    <citation type="submission" date="2016-12" db="EMBL/GenBank/DDBJ databases">
        <authorList>
            <person name="Gulvik C.A."/>
        </authorList>
    </citation>
    <scope>NUCLEOTIDE SEQUENCE [LARGE SCALE GENOMIC DNA]</scope>
    <source>
        <strain evidence="5">NED12-00049-6B</strain>
    </source>
</reference>
<dbReference type="Gene3D" id="3.90.1720.10">
    <property type="entry name" value="endopeptidase domain like (from Nostoc punctiforme)"/>
    <property type="match status" value="1"/>
</dbReference>
<organism evidence="4 5">
    <name type="scientific">Streptococcus cuniculi</name>
    <dbReference type="NCBI Taxonomy" id="1432788"/>
    <lineage>
        <taxon>Bacteria</taxon>
        <taxon>Bacillati</taxon>
        <taxon>Bacillota</taxon>
        <taxon>Bacilli</taxon>
        <taxon>Lactobacillales</taxon>
        <taxon>Streptococcaceae</taxon>
        <taxon>Streptococcus</taxon>
    </lineage>
</organism>
<evidence type="ECO:0000256" key="1">
    <source>
        <dbReference type="SAM" id="MobiDB-lite"/>
    </source>
</evidence>
<dbReference type="SUPFAM" id="SSF54001">
    <property type="entry name" value="Cysteine proteinases"/>
    <property type="match status" value="1"/>
</dbReference>
<keyword evidence="2" id="KW-0472">Membrane</keyword>
<evidence type="ECO:0000313" key="4">
    <source>
        <dbReference type="EMBL" id="OLF48859.1"/>
    </source>
</evidence>
<dbReference type="Pfam" id="PF18013">
    <property type="entry name" value="Phage_lysozyme2"/>
    <property type="match status" value="1"/>
</dbReference>
<dbReference type="InterPro" id="IPR041219">
    <property type="entry name" value="Phage_lysozyme2"/>
</dbReference>
<keyword evidence="2" id="KW-1133">Transmembrane helix</keyword>
<dbReference type="EMBL" id="MSJM01000001">
    <property type="protein sequence ID" value="OLF48859.1"/>
    <property type="molecule type" value="Genomic_DNA"/>
</dbReference>
<comment type="caution">
    <text evidence="4">The sequence shown here is derived from an EMBL/GenBank/DDBJ whole genome shotgun (WGS) entry which is preliminary data.</text>
</comment>
<feature type="region of interest" description="Disordered" evidence="1">
    <location>
        <begin position="178"/>
        <end position="199"/>
    </location>
</feature>
<dbReference type="PROSITE" id="PS50911">
    <property type="entry name" value="CHAP"/>
    <property type="match status" value="1"/>
</dbReference>
<proteinExistence type="predicted"/>
<evidence type="ECO:0000313" key="5">
    <source>
        <dbReference type="Proteomes" id="UP000186890"/>
    </source>
</evidence>
<dbReference type="RefSeq" id="WP_075103902.1">
    <property type="nucleotide sequence ID" value="NZ_MSJM01000001.1"/>
</dbReference>
<accession>A0A1Q8EAP0</accession>
<name>A0A1Q8EAP0_9STRE</name>
<feature type="domain" description="Peptidase C51" evidence="3">
    <location>
        <begin position="734"/>
        <end position="862"/>
    </location>
</feature>
<keyword evidence="2" id="KW-0812">Transmembrane</keyword>
<dbReference type="OrthoDB" id="9805070at2"/>
<evidence type="ECO:0000259" key="3">
    <source>
        <dbReference type="PROSITE" id="PS50911"/>
    </source>
</evidence>
<dbReference type="InterPro" id="IPR007921">
    <property type="entry name" value="CHAP_dom"/>
</dbReference>
<keyword evidence="5" id="KW-1185">Reference proteome</keyword>